<evidence type="ECO:0000256" key="1">
    <source>
        <dbReference type="ARBA" id="ARBA00010688"/>
    </source>
</evidence>
<evidence type="ECO:0000259" key="4">
    <source>
        <dbReference type="Pfam" id="PF00294"/>
    </source>
</evidence>
<sequence>MPAESRRNNNVIAFGEFLLRLQSNAGKRFLQTDGYTAYYAGAEANVCVLLSRLGINTAYVTRVPDNDVAQAGIMQLRAQGVSVDHILYGGDKLGVYFTEAGNAVRPSRVIYDRAGTSYASLQPGMINWSSLFQQYGCFHWSGIAAAVSASAADVCKEALHAAMDAGITISSDFNYRSSLWTYGKHPSVVMPELLQYSEITVADLDAASIYFGIDIPVTLPQEQKFELVYSKLKQRMPRLKTLGMSFRSVRNGQLWYNAALAHNDELFFAEGFPLTVVTDQIGAGDAFTAGVLYGQLNKLSPQYTIDFAVACGMIKQSIPGDWALVDLEEITELMKNGPSGRIIR</sequence>
<evidence type="ECO:0000256" key="3">
    <source>
        <dbReference type="ARBA" id="ARBA00022777"/>
    </source>
</evidence>
<accession>A0A3E1Y964</accession>
<dbReference type="Proteomes" id="UP000260644">
    <property type="component" value="Unassembled WGS sequence"/>
</dbReference>
<proteinExistence type="inferred from homology"/>
<keyword evidence="6" id="KW-1185">Reference proteome</keyword>
<dbReference type="CDD" id="cd01166">
    <property type="entry name" value="KdgK"/>
    <property type="match status" value="1"/>
</dbReference>
<dbReference type="InterPro" id="IPR052700">
    <property type="entry name" value="Carb_kinase_PfkB-like"/>
</dbReference>
<dbReference type="InterPro" id="IPR011611">
    <property type="entry name" value="PfkB_dom"/>
</dbReference>
<comment type="similarity">
    <text evidence="1">Belongs to the carbohydrate kinase PfkB family.</text>
</comment>
<dbReference type="EMBL" id="QPMM01000007">
    <property type="protein sequence ID" value="RFS21958.1"/>
    <property type="molecule type" value="Genomic_DNA"/>
</dbReference>
<organism evidence="5 6">
    <name type="scientific">Chitinophaga silvatica</name>
    <dbReference type="NCBI Taxonomy" id="2282649"/>
    <lineage>
        <taxon>Bacteria</taxon>
        <taxon>Pseudomonadati</taxon>
        <taxon>Bacteroidota</taxon>
        <taxon>Chitinophagia</taxon>
        <taxon>Chitinophagales</taxon>
        <taxon>Chitinophagaceae</taxon>
        <taxon>Chitinophaga</taxon>
    </lineage>
</organism>
<protein>
    <submittedName>
        <fullName evidence="5">Sugar kinase</fullName>
    </submittedName>
</protein>
<dbReference type="AlphaFoldDB" id="A0A3E1Y964"/>
<feature type="domain" description="Carbohydrate kinase PfkB" evidence="4">
    <location>
        <begin position="10"/>
        <end position="315"/>
    </location>
</feature>
<dbReference type="GO" id="GO:0016301">
    <property type="term" value="F:kinase activity"/>
    <property type="evidence" value="ECO:0007669"/>
    <property type="project" value="UniProtKB-KW"/>
</dbReference>
<dbReference type="PANTHER" id="PTHR43320">
    <property type="entry name" value="SUGAR KINASE"/>
    <property type="match status" value="1"/>
</dbReference>
<gene>
    <name evidence="5" type="ORF">DVR12_15025</name>
</gene>
<dbReference type="InterPro" id="IPR029056">
    <property type="entry name" value="Ribokinase-like"/>
</dbReference>
<dbReference type="PANTHER" id="PTHR43320:SF2">
    <property type="entry name" value="2-DEHYDRO-3-DEOXYGLUCONOKINASE_2-DEHYDRO-3-DEOXYGALACTONOKINASE"/>
    <property type="match status" value="1"/>
</dbReference>
<evidence type="ECO:0000313" key="6">
    <source>
        <dbReference type="Proteomes" id="UP000260644"/>
    </source>
</evidence>
<keyword evidence="2" id="KW-0808">Transferase</keyword>
<evidence type="ECO:0000313" key="5">
    <source>
        <dbReference type="EMBL" id="RFS21958.1"/>
    </source>
</evidence>
<dbReference type="Pfam" id="PF00294">
    <property type="entry name" value="PfkB"/>
    <property type="match status" value="1"/>
</dbReference>
<comment type="caution">
    <text evidence="5">The sequence shown here is derived from an EMBL/GenBank/DDBJ whole genome shotgun (WGS) entry which is preliminary data.</text>
</comment>
<dbReference type="RefSeq" id="WP_116976609.1">
    <property type="nucleotide sequence ID" value="NZ_QPMM01000007.1"/>
</dbReference>
<dbReference type="SUPFAM" id="SSF53613">
    <property type="entry name" value="Ribokinase-like"/>
    <property type="match status" value="1"/>
</dbReference>
<dbReference type="OrthoDB" id="9813569at2"/>
<reference evidence="5 6" key="1">
    <citation type="submission" date="2018-07" db="EMBL/GenBank/DDBJ databases">
        <title>Chitinophaga K2CV101002-2 sp. nov., isolated from a monsoon evergreen broad-leaved forest soil.</title>
        <authorList>
            <person name="Lv Y."/>
        </authorList>
    </citation>
    <scope>NUCLEOTIDE SEQUENCE [LARGE SCALE GENOMIC DNA]</scope>
    <source>
        <strain evidence="5 6">GDMCC 1.1288</strain>
    </source>
</reference>
<dbReference type="Gene3D" id="3.40.1190.20">
    <property type="match status" value="1"/>
</dbReference>
<keyword evidence="3 5" id="KW-0418">Kinase</keyword>
<name>A0A3E1Y964_9BACT</name>
<evidence type="ECO:0000256" key="2">
    <source>
        <dbReference type="ARBA" id="ARBA00022679"/>
    </source>
</evidence>